<dbReference type="InterPro" id="IPR011330">
    <property type="entry name" value="Glyco_hydro/deAcase_b/a-brl"/>
</dbReference>
<accession>A0A5R9F8T2</accession>
<dbReference type="GO" id="GO:0016810">
    <property type="term" value="F:hydrolase activity, acting on carbon-nitrogen (but not peptide) bonds"/>
    <property type="evidence" value="ECO:0007669"/>
    <property type="project" value="InterPro"/>
</dbReference>
<dbReference type="EMBL" id="SWLG01000008">
    <property type="protein sequence ID" value="TLS36934.1"/>
    <property type="molecule type" value="Genomic_DNA"/>
</dbReference>
<dbReference type="AlphaFoldDB" id="A0A5R9F8T2"/>
<name>A0A5R9F8T2_9BACL</name>
<dbReference type="PANTHER" id="PTHR10587:SF125">
    <property type="entry name" value="POLYSACCHARIDE DEACETYLASE YHEN-RELATED"/>
    <property type="match status" value="1"/>
</dbReference>
<dbReference type="Pfam" id="PF01522">
    <property type="entry name" value="Polysacc_deac_1"/>
    <property type="match status" value="1"/>
</dbReference>
<comment type="caution">
    <text evidence="2">The sequence shown here is derived from an EMBL/GenBank/DDBJ whole genome shotgun (WGS) entry which is preliminary data.</text>
</comment>
<dbReference type="PROSITE" id="PS51677">
    <property type="entry name" value="NODB"/>
    <property type="match status" value="1"/>
</dbReference>
<dbReference type="InterPro" id="IPR050248">
    <property type="entry name" value="Polysacc_deacetylase_ArnD"/>
</dbReference>
<dbReference type="PANTHER" id="PTHR10587">
    <property type="entry name" value="GLYCOSYL TRANSFERASE-RELATED"/>
    <property type="match status" value="1"/>
</dbReference>
<proteinExistence type="predicted"/>
<organism evidence="2 3">
    <name type="scientific">Exobacillus caeni</name>
    <dbReference type="NCBI Taxonomy" id="2574798"/>
    <lineage>
        <taxon>Bacteria</taxon>
        <taxon>Bacillati</taxon>
        <taxon>Bacillota</taxon>
        <taxon>Bacilli</taxon>
        <taxon>Bacillales</taxon>
        <taxon>Guptibacillaceae</taxon>
        <taxon>Exobacillus</taxon>
    </lineage>
</organism>
<dbReference type="Proteomes" id="UP000308230">
    <property type="component" value="Unassembled WGS sequence"/>
</dbReference>
<keyword evidence="3" id="KW-1185">Reference proteome</keyword>
<dbReference type="GO" id="GO:0005975">
    <property type="term" value="P:carbohydrate metabolic process"/>
    <property type="evidence" value="ECO:0007669"/>
    <property type="project" value="InterPro"/>
</dbReference>
<protein>
    <recommendedName>
        <fullName evidence="1">NodB homology domain-containing protein</fullName>
    </recommendedName>
</protein>
<evidence type="ECO:0000313" key="2">
    <source>
        <dbReference type="EMBL" id="TLS36934.1"/>
    </source>
</evidence>
<dbReference type="SUPFAM" id="SSF88713">
    <property type="entry name" value="Glycoside hydrolase/deacetylase"/>
    <property type="match status" value="1"/>
</dbReference>
<feature type="domain" description="NodB homology" evidence="1">
    <location>
        <begin position="1"/>
        <end position="137"/>
    </location>
</feature>
<dbReference type="InterPro" id="IPR002509">
    <property type="entry name" value="NODB_dom"/>
</dbReference>
<gene>
    <name evidence="2" type="ORF">FCL54_13335</name>
</gene>
<dbReference type="Gene3D" id="3.20.20.370">
    <property type="entry name" value="Glycoside hydrolase/deacetylase"/>
    <property type="match status" value="1"/>
</dbReference>
<sequence>MATFFLSGNELEQNFEEGKAVAEAGHQIGNHTYSHQRMIFKKTSFINEEVEKRNELIRETGYEGEIDFRPLNGKKIKALPYYLNKQKIDMIMWSLETFSYCTRCPMTQGRTENNRAVLQSLSERGYRFVIVNELQEE</sequence>
<reference evidence="2 3" key="1">
    <citation type="submission" date="2019-04" db="EMBL/GenBank/DDBJ databases">
        <title>Bacillus caeni sp. nov., a bacterium isolated from mangrove sediment.</title>
        <authorList>
            <person name="Huang H."/>
            <person name="Mo K."/>
            <person name="Hu Y."/>
        </authorList>
    </citation>
    <scope>NUCLEOTIDE SEQUENCE [LARGE SCALE GENOMIC DNA]</scope>
    <source>
        <strain evidence="2 3">HB172195</strain>
    </source>
</reference>
<dbReference type="OrthoDB" id="9812065at2"/>
<evidence type="ECO:0000259" key="1">
    <source>
        <dbReference type="PROSITE" id="PS51677"/>
    </source>
</evidence>
<evidence type="ECO:0000313" key="3">
    <source>
        <dbReference type="Proteomes" id="UP000308230"/>
    </source>
</evidence>